<organism evidence="1 2">
    <name type="scientific">Hydrogenimonas thermophila</name>
    <dbReference type="NCBI Taxonomy" id="223786"/>
    <lineage>
        <taxon>Bacteria</taxon>
        <taxon>Pseudomonadati</taxon>
        <taxon>Campylobacterota</taxon>
        <taxon>Epsilonproteobacteria</taxon>
        <taxon>Campylobacterales</taxon>
        <taxon>Hydrogenimonadaceae</taxon>
        <taxon>Hydrogenimonas</taxon>
    </lineage>
</organism>
<dbReference type="RefSeq" id="WP_092914282.1">
    <property type="nucleotide sequence ID" value="NZ_FOXB01000070.1"/>
</dbReference>
<dbReference type="OrthoDB" id="9956103at2"/>
<name>A0A1I5USY4_9BACT</name>
<sequence length="183" mass="21351">MKPVNYNPNKRLECIQVDGKIECDIKSVSEKHIMRENHLSGKQDFSLVTLIYLDYELREVKGKVNKVNKKAYLLDVVVLYRNKILCENLEQTNELMTVLKLFASKRLDTGDGNQYLRVVQKKVHGKDKKSLCCQFDKKRYIDITEAATMYHQFTMKTLGYSHPNSVYKNIDFYSLKSAKDLLT</sequence>
<proteinExistence type="predicted"/>
<dbReference type="EMBL" id="FOXB01000070">
    <property type="protein sequence ID" value="SFP98373.1"/>
    <property type="molecule type" value="Genomic_DNA"/>
</dbReference>
<evidence type="ECO:0000313" key="1">
    <source>
        <dbReference type="EMBL" id="SFP98373.1"/>
    </source>
</evidence>
<dbReference type="AlphaFoldDB" id="A0A1I5USY4"/>
<gene>
    <name evidence="1" type="ORF">SAMN05216234_1708</name>
</gene>
<accession>A0A1I5USY4</accession>
<keyword evidence="2" id="KW-1185">Reference proteome</keyword>
<reference evidence="1 2" key="1">
    <citation type="submission" date="2016-10" db="EMBL/GenBank/DDBJ databases">
        <authorList>
            <person name="de Groot N.N."/>
        </authorList>
    </citation>
    <scope>NUCLEOTIDE SEQUENCE [LARGE SCALE GENOMIC DNA]</scope>
    <source>
        <strain evidence="1 2">EP1-55-1</strain>
    </source>
</reference>
<protein>
    <submittedName>
        <fullName evidence="1">Uncharacterized protein</fullName>
    </submittedName>
</protein>
<dbReference type="Proteomes" id="UP000199227">
    <property type="component" value="Unassembled WGS sequence"/>
</dbReference>
<dbReference type="STRING" id="223786.SAMN05216234_1708"/>
<evidence type="ECO:0000313" key="2">
    <source>
        <dbReference type="Proteomes" id="UP000199227"/>
    </source>
</evidence>